<dbReference type="SMART" id="SM00482">
    <property type="entry name" value="POLAc"/>
    <property type="match status" value="1"/>
</dbReference>
<dbReference type="GO" id="GO:0003677">
    <property type="term" value="F:DNA binding"/>
    <property type="evidence" value="ECO:0007669"/>
    <property type="project" value="UniProtKB-UniRule"/>
</dbReference>
<feature type="domain" description="DNA-directed DNA polymerase family A palm" evidence="17">
    <location>
        <begin position="641"/>
        <end position="848"/>
    </location>
</feature>
<dbReference type="STRING" id="79604.AAY81_04540"/>
<comment type="catalytic activity">
    <reaction evidence="12 15">
        <text>DNA(n) + a 2'-deoxyribonucleoside 5'-triphosphate = DNA(n+1) + diphosphate</text>
        <dbReference type="Rhea" id="RHEA:22508"/>
        <dbReference type="Rhea" id="RHEA-COMP:17339"/>
        <dbReference type="Rhea" id="RHEA-COMP:17340"/>
        <dbReference type="ChEBI" id="CHEBI:33019"/>
        <dbReference type="ChEBI" id="CHEBI:61560"/>
        <dbReference type="ChEBI" id="CHEBI:173112"/>
        <dbReference type="EC" id="2.7.7.7"/>
    </reaction>
</comment>
<keyword evidence="4 15" id="KW-0808">Transferase</keyword>
<keyword evidence="8 15" id="KW-0540">Nuclease</keyword>
<evidence type="ECO:0000256" key="2">
    <source>
        <dbReference type="ARBA" id="ARBA00012417"/>
    </source>
</evidence>
<dbReference type="GO" id="GO:0006261">
    <property type="term" value="P:DNA-templated DNA replication"/>
    <property type="evidence" value="ECO:0007669"/>
    <property type="project" value="UniProtKB-UniRule"/>
</dbReference>
<dbReference type="InterPro" id="IPR008918">
    <property type="entry name" value="HhH2"/>
</dbReference>
<evidence type="ECO:0000256" key="9">
    <source>
        <dbReference type="ARBA" id="ARBA00022932"/>
    </source>
</evidence>
<dbReference type="OrthoDB" id="9806424at2"/>
<dbReference type="SMART" id="SM00279">
    <property type="entry name" value="HhH2"/>
    <property type="match status" value="1"/>
</dbReference>
<dbReference type="FunFam" id="1.10.150.20:FF:000003">
    <property type="entry name" value="DNA polymerase I"/>
    <property type="match status" value="1"/>
</dbReference>
<feature type="domain" description="5'-3' exonuclease" evidence="16">
    <location>
        <begin position="3"/>
        <end position="262"/>
    </location>
</feature>
<evidence type="ECO:0000256" key="14">
    <source>
        <dbReference type="NCBIfam" id="TIGR00593"/>
    </source>
</evidence>
<dbReference type="Gene3D" id="3.30.420.10">
    <property type="entry name" value="Ribonuclease H-like superfamily/Ribonuclease H"/>
    <property type="match status" value="1"/>
</dbReference>
<sequence>MPKKIAVIDGNSLMHRAYHAVPPTMNAPDGTPTNAVFGFLSMFFKFIEVAAPDAVVCAFDVGKPKFRIEALEQYKAQRPPMDDELRVQFPLVEEILESMNIPVVKVPGWEGDDILGTISARADALGYDSLLVTGDKDACQLASEHTHIVNTKKGISDVVIYDPAGVQEKYGVTPEQIPDYLGFMGDSADNIPGVPGIGPKSASKLLQQFGSMEGVYENLDKLKGKQLENLTNNRDAAFLSRDVAIIKRDLDFELDLDAVSFPSYTAESVSEAFDKLRLKAHLGKALALIGGQAVQHNVEIPWRDYLTGDDAKVFADEVLDDGVAHDADDVVGIAFLKSDQGSIFGDDLMLAVSTAKACALLEGSQAQAMLSHAVLVSGVIPVAVYDAKAVAGEVYPADTAEEKLIHTHDLFDMKLFDVSLAAYVLDSSARDYTPAHLAERYLGGALPQGSSDADELVIQAAAIRLLSGELSKRMEEDCVYDVYSDIDAPLVPVLAHMERVGAAIDVDHLRALGEKTQGDLDALVAQIYELAGEEFNVDSPKQVGHILFEVIGLKPKKKTSRGYSTDAKVLSELANEHELPGLILKYRELAKIKGTYIDALPKMRRGDGRLHTSFNQTVTTTGRLSSSDPNLQNIPVRTAFGRHIRECFVPLTEGHVFMSADYSQIELRLLAHLSGDEHLVAAFNSGADFHAATASHVFGVPIEEVTPELRSRAKAVNFGIVYGQQAYGLSQTLKVSFAEAQQMIDQYFEAYPGVRSYLDGVVEFAREHGYAQTMFGRKRHIPEINVRNAQQRSFAERRAMNHPMQGSAADIIKLAMVQAENRLRHEFPNAKLMIQVHDELDLSVPADQVEPVSELLREVMENVVELSVPLIVDVQSGENWAQAH</sequence>
<dbReference type="Pfam" id="PF00476">
    <property type="entry name" value="DNA_pol_A"/>
    <property type="match status" value="1"/>
</dbReference>
<dbReference type="GO" id="GO:0006302">
    <property type="term" value="P:double-strand break repair"/>
    <property type="evidence" value="ECO:0007669"/>
    <property type="project" value="TreeGrafter"/>
</dbReference>
<dbReference type="NCBIfam" id="NF004397">
    <property type="entry name" value="PRK05755.1"/>
    <property type="match status" value="1"/>
</dbReference>
<evidence type="ECO:0000313" key="18">
    <source>
        <dbReference type="EMBL" id="SEO99415.1"/>
    </source>
</evidence>
<evidence type="ECO:0000256" key="4">
    <source>
        <dbReference type="ARBA" id="ARBA00022679"/>
    </source>
</evidence>
<dbReference type="Gene3D" id="3.40.50.1010">
    <property type="entry name" value="5'-nuclease"/>
    <property type="match status" value="1"/>
</dbReference>
<evidence type="ECO:0000259" key="16">
    <source>
        <dbReference type="SMART" id="SM00475"/>
    </source>
</evidence>
<protein>
    <recommendedName>
        <fullName evidence="3 14">DNA polymerase I</fullName>
        <ecNumber evidence="2 14">2.7.7.7</ecNumber>
    </recommendedName>
</protein>
<dbReference type="FunFam" id="1.10.150.20:FF:000002">
    <property type="entry name" value="DNA polymerase I"/>
    <property type="match status" value="1"/>
</dbReference>
<name>A0A172RXQ9_9ACTN</name>
<dbReference type="InterPro" id="IPR036279">
    <property type="entry name" value="5-3_exonuclease_C_sf"/>
</dbReference>
<dbReference type="Pfam" id="PF02739">
    <property type="entry name" value="5_3_exonuc_N"/>
    <property type="match status" value="1"/>
</dbReference>
<keyword evidence="8 15" id="KW-0269">Exonuclease</keyword>
<dbReference type="KEGG" id="ddt:AAY81_04540"/>
<dbReference type="InterPro" id="IPR002421">
    <property type="entry name" value="5-3_exonuclease"/>
</dbReference>
<dbReference type="AlphaFoldDB" id="A0A172RXQ9"/>
<evidence type="ECO:0000259" key="17">
    <source>
        <dbReference type="SMART" id="SM00482"/>
    </source>
</evidence>
<keyword evidence="6 15" id="KW-0235">DNA replication</keyword>
<evidence type="ECO:0000256" key="1">
    <source>
        <dbReference type="ARBA" id="ARBA00007705"/>
    </source>
</evidence>
<dbReference type="InterPro" id="IPR043502">
    <property type="entry name" value="DNA/RNA_pol_sf"/>
</dbReference>
<dbReference type="InterPro" id="IPR018320">
    <property type="entry name" value="DNA_polymerase_1"/>
</dbReference>
<accession>A0A172RXQ9</accession>
<dbReference type="EC" id="2.7.7.7" evidence="2 14"/>
<keyword evidence="9 15" id="KW-0239">DNA-directed DNA polymerase</keyword>
<keyword evidence="15" id="KW-0378">Hydrolase</keyword>
<dbReference type="PANTHER" id="PTHR10133">
    <property type="entry name" value="DNA POLYMERASE I"/>
    <property type="match status" value="1"/>
</dbReference>
<dbReference type="InterPro" id="IPR012337">
    <property type="entry name" value="RNaseH-like_sf"/>
</dbReference>
<keyword evidence="10 15" id="KW-0238">DNA-binding</keyword>
<dbReference type="PRINTS" id="PR00868">
    <property type="entry name" value="DNAPOLI"/>
</dbReference>
<dbReference type="CDD" id="cd09898">
    <property type="entry name" value="H3TH_53EXO"/>
    <property type="match status" value="1"/>
</dbReference>
<comment type="function">
    <text evidence="13">In addition to polymerase activity, this DNA polymerase exhibits 3'-5' and 5'-3' exonuclease activity.</text>
</comment>
<dbReference type="CDD" id="cd08637">
    <property type="entry name" value="DNA_pol_A_pol_I_C"/>
    <property type="match status" value="1"/>
</dbReference>
<dbReference type="InterPro" id="IPR020045">
    <property type="entry name" value="DNA_polI_H3TH"/>
</dbReference>
<evidence type="ECO:0000256" key="6">
    <source>
        <dbReference type="ARBA" id="ARBA00022705"/>
    </source>
</evidence>
<dbReference type="RefSeq" id="WP_066661908.1">
    <property type="nucleotide sequence ID" value="NZ_CP011402.1"/>
</dbReference>
<evidence type="ECO:0000256" key="3">
    <source>
        <dbReference type="ARBA" id="ARBA00020311"/>
    </source>
</evidence>
<dbReference type="Gene3D" id="1.20.1060.10">
    <property type="entry name" value="Taq DNA Polymerase, Chain T, domain 4"/>
    <property type="match status" value="1"/>
</dbReference>
<evidence type="ECO:0000256" key="13">
    <source>
        <dbReference type="ARBA" id="ARBA00053603"/>
    </source>
</evidence>
<keyword evidence="7 15" id="KW-0227">DNA damage</keyword>
<evidence type="ECO:0000256" key="8">
    <source>
        <dbReference type="ARBA" id="ARBA00022839"/>
    </source>
</evidence>
<evidence type="ECO:0000256" key="5">
    <source>
        <dbReference type="ARBA" id="ARBA00022695"/>
    </source>
</evidence>
<comment type="function">
    <text evidence="15">In addition to polymerase activity, this DNA polymerase exhibits 5'-3' exonuclease activity.</text>
</comment>
<dbReference type="Gene3D" id="3.30.70.370">
    <property type="match status" value="1"/>
</dbReference>
<dbReference type="SUPFAM" id="SSF47807">
    <property type="entry name" value="5' to 3' exonuclease, C-terminal subdomain"/>
    <property type="match status" value="1"/>
</dbReference>
<reference evidence="19" key="1">
    <citation type="submission" date="2016-10" db="EMBL/GenBank/DDBJ databases">
        <authorList>
            <person name="Varghese N."/>
        </authorList>
    </citation>
    <scope>NUCLEOTIDE SEQUENCE [LARGE SCALE GENOMIC DNA]</scope>
    <source>
        <strain evidence="19">DSM 21843</strain>
    </source>
</reference>
<dbReference type="PATRIC" id="fig|79604.3.peg.924"/>
<dbReference type="InterPro" id="IPR002298">
    <property type="entry name" value="DNA_polymerase_A"/>
</dbReference>
<evidence type="ECO:0000256" key="7">
    <source>
        <dbReference type="ARBA" id="ARBA00022763"/>
    </source>
</evidence>
<keyword evidence="5 15" id="KW-0548">Nucleotidyltransferase</keyword>
<dbReference type="GO" id="GO:0003887">
    <property type="term" value="F:DNA-directed DNA polymerase activity"/>
    <property type="evidence" value="ECO:0007669"/>
    <property type="project" value="UniProtKB-UniRule"/>
</dbReference>
<evidence type="ECO:0000256" key="15">
    <source>
        <dbReference type="RuleBase" id="RU004460"/>
    </source>
</evidence>
<dbReference type="CDD" id="cd09859">
    <property type="entry name" value="PIN_53EXO"/>
    <property type="match status" value="1"/>
</dbReference>
<comment type="similarity">
    <text evidence="1 15">Belongs to the DNA polymerase type-A family.</text>
</comment>
<dbReference type="NCBIfam" id="TIGR00593">
    <property type="entry name" value="pola"/>
    <property type="match status" value="1"/>
</dbReference>
<dbReference type="Proteomes" id="UP000182975">
    <property type="component" value="Unassembled WGS sequence"/>
</dbReference>
<gene>
    <name evidence="15" type="primary">polA</name>
    <name evidence="18" type="ORF">SAMN02910314_01855</name>
</gene>
<dbReference type="Pfam" id="PF01367">
    <property type="entry name" value="5_3_exonuc"/>
    <property type="match status" value="1"/>
</dbReference>
<evidence type="ECO:0000256" key="10">
    <source>
        <dbReference type="ARBA" id="ARBA00023125"/>
    </source>
</evidence>
<dbReference type="Gene3D" id="1.10.150.20">
    <property type="entry name" value="5' to 3' exonuclease, C-terminal subdomain"/>
    <property type="match status" value="2"/>
</dbReference>
<dbReference type="EMBL" id="FOEC01000016">
    <property type="protein sequence ID" value="SEO99415.1"/>
    <property type="molecule type" value="Genomic_DNA"/>
</dbReference>
<dbReference type="InterPro" id="IPR020046">
    <property type="entry name" value="5-3_exonucl_a-hlix_arch_N"/>
</dbReference>
<dbReference type="InterPro" id="IPR036397">
    <property type="entry name" value="RNaseH_sf"/>
</dbReference>
<organism evidence="18 19">
    <name type="scientific">Denitrobacterium detoxificans</name>
    <dbReference type="NCBI Taxonomy" id="79604"/>
    <lineage>
        <taxon>Bacteria</taxon>
        <taxon>Bacillati</taxon>
        <taxon>Actinomycetota</taxon>
        <taxon>Coriobacteriia</taxon>
        <taxon>Eggerthellales</taxon>
        <taxon>Eggerthellaceae</taxon>
        <taxon>Denitrobacterium</taxon>
    </lineage>
</organism>
<dbReference type="SMART" id="SM00475">
    <property type="entry name" value="53EXOc"/>
    <property type="match status" value="1"/>
</dbReference>
<proteinExistence type="inferred from homology"/>
<evidence type="ECO:0000256" key="11">
    <source>
        <dbReference type="ARBA" id="ARBA00023204"/>
    </source>
</evidence>
<dbReference type="SUPFAM" id="SSF56672">
    <property type="entry name" value="DNA/RNA polymerases"/>
    <property type="match status" value="1"/>
</dbReference>
<dbReference type="InterPro" id="IPR029060">
    <property type="entry name" value="PIN-like_dom_sf"/>
</dbReference>
<dbReference type="GO" id="GO:0008409">
    <property type="term" value="F:5'-3' exonuclease activity"/>
    <property type="evidence" value="ECO:0007669"/>
    <property type="project" value="UniProtKB-UniRule"/>
</dbReference>
<evidence type="ECO:0000256" key="12">
    <source>
        <dbReference type="ARBA" id="ARBA00049244"/>
    </source>
</evidence>
<dbReference type="FunFam" id="1.20.1060.10:FF:000001">
    <property type="entry name" value="DNA polymerase I"/>
    <property type="match status" value="1"/>
</dbReference>
<dbReference type="PANTHER" id="PTHR10133:SF27">
    <property type="entry name" value="DNA POLYMERASE NU"/>
    <property type="match status" value="1"/>
</dbReference>
<keyword evidence="11 15" id="KW-0234">DNA repair</keyword>
<dbReference type="SUPFAM" id="SSF53098">
    <property type="entry name" value="Ribonuclease H-like"/>
    <property type="match status" value="1"/>
</dbReference>
<dbReference type="SUPFAM" id="SSF88723">
    <property type="entry name" value="PIN domain-like"/>
    <property type="match status" value="1"/>
</dbReference>
<keyword evidence="19" id="KW-1185">Reference proteome</keyword>
<evidence type="ECO:0000313" key="19">
    <source>
        <dbReference type="Proteomes" id="UP000182975"/>
    </source>
</evidence>
<dbReference type="InterPro" id="IPR001098">
    <property type="entry name" value="DNA-dir_DNA_pol_A_palm_dom"/>
</dbReference>